<proteinExistence type="predicted"/>
<comment type="caution">
    <text evidence="3">The sequence shown here is derived from an EMBL/GenBank/DDBJ whole genome shotgun (WGS) entry which is preliminary data.</text>
</comment>
<evidence type="ECO:0000259" key="2">
    <source>
        <dbReference type="Pfam" id="PF07589"/>
    </source>
</evidence>
<organism evidence="3 4">
    <name type="scientific">Oceaniferula flava</name>
    <dbReference type="NCBI Taxonomy" id="2800421"/>
    <lineage>
        <taxon>Bacteria</taxon>
        <taxon>Pseudomonadati</taxon>
        <taxon>Verrucomicrobiota</taxon>
        <taxon>Verrucomicrobiia</taxon>
        <taxon>Verrucomicrobiales</taxon>
        <taxon>Verrucomicrobiaceae</taxon>
        <taxon>Oceaniferula</taxon>
    </lineage>
</organism>
<dbReference type="RefSeq" id="WP_309491076.1">
    <property type="nucleotide sequence ID" value="NZ_JAENIG010000014.1"/>
</dbReference>
<dbReference type="AlphaFoldDB" id="A0AAE2VD82"/>
<accession>A0AAE2VD82</accession>
<feature type="signal peptide" evidence="1">
    <location>
        <begin position="1"/>
        <end position="23"/>
    </location>
</feature>
<name>A0AAE2VD82_9BACT</name>
<dbReference type="NCBIfam" id="TIGR02595">
    <property type="entry name" value="PEP_CTERM"/>
    <property type="match status" value="1"/>
</dbReference>
<dbReference type="Proteomes" id="UP000634206">
    <property type="component" value="Unassembled WGS sequence"/>
</dbReference>
<dbReference type="Pfam" id="PF07589">
    <property type="entry name" value="PEP-CTERM"/>
    <property type="match status" value="1"/>
</dbReference>
<dbReference type="EMBL" id="JAENIG010000014">
    <property type="protein sequence ID" value="MBK1856455.1"/>
    <property type="molecule type" value="Genomic_DNA"/>
</dbReference>
<sequence length="279" mass="29398">MYNKSIFPMAAFCVLGAISSPLAAQTVDFSLTLEQSSNPGASYENMHAAGAGSQSSYAIGFQIEVTGIAGTPTTFDTPFASFCTELAEPVSTSSYTYDLDDVEGVASGRAGEIGTASSAIPAGGIGDLAAARVRALFDNHYQSTDLSEWTFSANSPSSQAFQLALWEVTHDVDLSLLNTSGSIYLGEQSSQSLTAGVALAQSWLDELVDVTTSYTSTTWDVWAIENVGDPGNQDILFATSIDSPESEAFSQYRASAVPEPSSTLLLALGGMLALVYRRR</sequence>
<dbReference type="InterPro" id="IPR013424">
    <property type="entry name" value="Ice-binding_C"/>
</dbReference>
<feature type="chain" id="PRO_5042206026" evidence="1">
    <location>
        <begin position="24"/>
        <end position="279"/>
    </location>
</feature>
<evidence type="ECO:0000313" key="3">
    <source>
        <dbReference type="EMBL" id="MBK1856455.1"/>
    </source>
</evidence>
<feature type="domain" description="Ice-binding protein C-terminal" evidence="2">
    <location>
        <begin position="256"/>
        <end position="279"/>
    </location>
</feature>
<evidence type="ECO:0000313" key="4">
    <source>
        <dbReference type="Proteomes" id="UP000634206"/>
    </source>
</evidence>
<evidence type="ECO:0000256" key="1">
    <source>
        <dbReference type="SAM" id="SignalP"/>
    </source>
</evidence>
<reference evidence="3" key="1">
    <citation type="submission" date="2021-01" db="EMBL/GenBank/DDBJ databases">
        <title>Modified the classification status of verrucomicrobia.</title>
        <authorList>
            <person name="Feng X."/>
        </authorList>
    </citation>
    <scope>NUCLEOTIDE SEQUENCE</scope>
    <source>
        <strain evidence="3">5K15</strain>
    </source>
</reference>
<keyword evidence="4" id="KW-1185">Reference proteome</keyword>
<protein>
    <submittedName>
        <fullName evidence="3">PEP-CTERM sorting domain-containing protein</fullName>
    </submittedName>
</protein>
<gene>
    <name evidence="3" type="ORF">JIN83_15905</name>
</gene>
<keyword evidence="1" id="KW-0732">Signal</keyword>